<evidence type="ECO:0000256" key="1">
    <source>
        <dbReference type="ARBA" id="ARBA00004651"/>
    </source>
</evidence>
<feature type="transmembrane region" description="Helical" evidence="9">
    <location>
        <begin position="39"/>
        <end position="57"/>
    </location>
</feature>
<feature type="compositionally biased region" description="Pro residues" evidence="8">
    <location>
        <begin position="8"/>
        <end position="22"/>
    </location>
</feature>
<evidence type="ECO:0000256" key="6">
    <source>
        <dbReference type="ARBA" id="ARBA00022989"/>
    </source>
</evidence>
<name>A0ABX8EDR5_9ACTN</name>
<feature type="region of interest" description="Disordered" evidence="8">
    <location>
        <begin position="497"/>
        <end position="575"/>
    </location>
</feature>
<feature type="transmembrane region" description="Helical" evidence="9">
    <location>
        <begin position="362"/>
        <end position="382"/>
    </location>
</feature>
<feature type="transmembrane region" description="Helical" evidence="9">
    <location>
        <begin position="388"/>
        <end position="406"/>
    </location>
</feature>
<dbReference type="Pfam" id="PF13231">
    <property type="entry name" value="PMT_2"/>
    <property type="match status" value="1"/>
</dbReference>
<evidence type="ECO:0000256" key="7">
    <source>
        <dbReference type="ARBA" id="ARBA00023136"/>
    </source>
</evidence>
<dbReference type="InterPro" id="IPR056785">
    <property type="entry name" value="YkcA/B-like_C"/>
</dbReference>
<proteinExistence type="predicted"/>
<feature type="transmembrane region" description="Helical" evidence="9">
    <location>
        <begin position="226"/>
        <end position="246"/>
    </location>
</feature>
<feature type="transmembrane region" description="Helical" evidence="9">
    <location>
        <begin position="148"/>
        <end position="167"/>
    </location>
</feature>
<dbReference type="EMBL" id="CP075371">
    <property type="protein sequence ID" value="QVT78579.1"/>
    <property type="molecule type" value="Genomic_DNA"/>
</dbReference>
<evidence type="ECO:0000256" key="4">
    <source>
        <dbReference type="ARBA" id="ARBA00022679"/>
    </source>
</evidence>
<evidence type="ECO:0000259" key="11">
    <source>
        <dbReference type="Pfam" id="PF24878"/>
    </source>
</evidence>
<evidence type="ECO:0000256" key="2">
    <source>
        <dbReference type="ARBA" id="ARBA00022475"/>
    </source>
</evidence>
<evidence type="ECO:0000256" key="8">
    <source>
        <dbReference type="SAM" id="MobiDB-lite"/>
    </source>
</evidence>
<keyword evidence="5 9" id="KW-0812">Transmembrane</keyword>
<dbReference type="Proteomes" id="UP000679307">
    <property type="component" value="Chromosome"/>
</dbReference>
<evidence type="ECO:0000256" key="3">
    <source>
        <dbReference type="ARBA" id="ARBA00022676"/>
    </source>
</evidence>
<keyword evidence="6 9" id="KW-1133">Transmembrane helix</keyword>
<comment type="subcellular location">
    <subcellularLocation>
        <location evidence="1">Cell membrane</location>
        <topology evidence="1">Multi-pass membrane protein</topology>
    </subcellularLocation>
</comment>
<dbReference type="RefSeq" id="WP_214058149.1">
    <property type="nucleotide sequence ID" value="NZ_CP075371.1"/>
</dbReference>
<evidence type="ECO:0000259" key="10">
    <source>
        <dbReference type="Pfam" id="PF13231"/>
    </source>
</evidence>
<evidence type="ECO:0000256" key="9">
    <source>
        <dbReference type="SAM" id="Phobius"/>
    </source>
</evidence>
<evidence type="ECO:0000313" key="13">
    <source>
        <dbReference type="Proteomes" id="UP000679307"/>
    </source>
</evidence>
<keyword evidence="7 9" id="KW-0472">Membrane</keyword>
<evidence type="ECO:0000313" key="12">
    <source>
        <dbReference type="EMBL" id="QVT78579.1"/>
    </source>
</evidence>
<keyword evidence="2" id="KW-1003">Cell membrane</keyword>
<feature type="transmembrane region" description="Helical" evidence="9">
    <location>
        <begin position="333"/>
        <end position="350"/>
    </location>
</feature>
<organism evidence="12 13">
    <name type="scientific">Nocardioides aquaticus</name>
    <dbReference type="NCBI Taxonomy" id="160826"/>
    <lineage>
        <taxon>Bacteria</taxon>
        <taxon>Bacillati</taxon>
        <taxon>Actinomycetota</taxon>
        <taxon>Actinomycetes</taxon>
        <taxon>Propionibacteriales</taxon>
        <taxon>Nocardioidaceae</taxon>
        <taxon>Nocardioides</taxon>
    </lineage>
</organism>
<feature type="transmembrane region" description="Helical" evidence="9">
    <location>
        <begin position="438"/>
        <end position="459"/>
    </location>
</feature>
<keyword evidence="3" id="KW-0328">Glycosyltransferase</keyword>
<feature type="transmembrane region" description="Helical" evidence="9">
    <location>
        <begin position="202"/>
        <end position="220"/>
    </location>
</feature>
<keyword evidence="13" id="KW-1185">Reference proteome</keyword>
<accession>A0ABX8EDR5</accession>
<feature type="transmembrane region" description="Helical" evidence="9">
    <location>
        <begin position="173"/>
        <end position="190"/>
    </location>
</feature>
<reference evidence="12 13" key="1">
    <citation type="submission" date="2021-05" db="EMBL/GenBank/DDBJ databases">
        <title>Complete genome of Nocardioides aquaticus KCTC 9944T isolated from meromictic and hypersaline Ekho Lake, Antarctica.</title>
        <authorList>
            <person name="Hwang K."/>
            <person name="Kim K.M."/>
            <person name="Choe H."/>
        </authorList>
    </citation>
    <scope>NUCLEOTIDE SEQUENCE [LARGE SCALE GENOMIC DNA]</scope>
    <source>
        <strain evidence="12 13">KCTC 9944</strain>
    </source>
</reference>
<feature type="region of interest" description="Disordered" evidence="8">
    <location>
        <begin position="1"/>
        <end position="35"/>
    </location>
</feature>
<feature type="transmembrane region" description="Helical" evidence="9">
    <location>
        <begin position="413"/>
        <end position="432"/>
    </location>
</feature>
<feature type="transmembrane region" description="Helical" evidence="9">
    <location>
        <begin position="112"/>
        <end position="136"/>
    </location>
</feature>
<protein>
    <recommendedName>
        <fullName evidence="14">Glycosyltransferase family 39 protein</fullName>
    </recommendedName>
</protein>
<feature type="domain" description="Putative mannosyltransferase YkcA/B-like C-terminal" evidence="11">
    <location>
        <begin position="582"/>
        <end position="670"/>
    </location>
</feature>
<dbReference type="Pfam" id="PF24878">
    <property type="entry name" value="YkcB_C"/>
    <property type="match status" value="1"/>
</dbReference>
<feature type="transmembrane region" description="Helical" evidence="9">
    <location>
        <begin position="253"/>
        <end position="273"/>
    </location>
</feature>
<sequence>MTSTDMRPPLPAVPPASPPTPARTPGSDLGSPGGDRPRWARPAYVVLLLATAALYLVDLGANGWGNSFYAAAAQAGSESWSAFFYGASDAAGSITVDKTPLSLWPMALSVRLFGLSSWSLLVPQALMGVATVALLHRVVRRTTGSDEAALLAGATMALTPVAVLMFRFDNPDALLTLLLTGSAWATLRGVEAGRSVAAGRTGRPALWLALGGALVGLAFLTKMLQAFLVLPALALVYLLLAGVPLVRRLAHLLVAFGAMVVAGGWWVAVVELVPAGSRPYVGGSQGDSILELTLGYNGLGRLTGDETGSVGGGGGWGQTGLLRLFDAENGGQASWLVPAALLLGLTALACTRRHPLARASVLLWLGWLLVTGLTFSLMAGIFHAYYGVALAPAVAALVGTGAWALWQARTRTASALLGLAVAATASWAFVLLGRSADFLPWLRWVVLVGGLLAAVGLAVRSLLPRVLVAAAVTIGVLASLGGPAAYAVDTAATPHTGSIPSAGPEVAGGMGGPGGMPGMPAGGPGGTPGGGTGGMPGGGTGGFPGTPPPGGVPGGPTGAPPTGGTSRGGGGLLSATTPSAELTAVLLEDADDYTWVAATVGAMNASGYQLATERSVMPIGGFNGSDPSPTLAEFQELVADGQVHWFLATEGGGTAPGGDGSSEITDWVEATFTATTVDGTTLYDLSGGTA</sequence>
<dbReference type="InterPro" id="IPR038731">
    <property type="entry name" value="RgtA/B/C-like"/>
</dbReference>
<feature type="transmembrane region" description="Helical" evidence="9">
    <location>
        <begin position="466"/>
        <end position="488"/>
    </location>
</feature>
<evidence type="ECO:0008006" key="14">
    <source>
        <dbReference type="Google" id="ProtNLM"/>
    </source>
</evidence>
<feature type="compositionally biased region" description="Gly residues" evidence="8">
    <location>
        <begin position="506"/>
        <end position="544"/>
    </location>
</feature>
<evidence type="ECO:0000256" key="5">
    <source>
        <dbReference type="ARBA" id="ARBA00022692"/>
    </source>
</evidence>
<dbReference type="PANTHER" id="PTHR33908:SF3">
    <property type="entry name" value="UNDECAPRENYL PHOSPHATE-ALPHA-4-AMINO-4-DEOXY-L-ARABINOSE ARABINOSYL TRANSFERASE"/>
    <property type="match status" value="1"/>
</dbReference>
<dbReference type="InterPro" id="IPR050297">
    <property type="entry name" value="LipidA_mod_glycosyltrf_83"/>
</dbReference>
<feature type="domain" description="Glycosyltransferase RgtA/B/C/D-like" evidence="10">
    <location>
        <begin position="97"/>
        <end position="262"/>
    </location>
</feature>
<dbReference type="PANTHER" id="PTHR33908">
    <property type="entry name" value="MANNOSYLTRANSFERASE YKCB-RELATED"/>
    <property type="match status" value="1"/>
</dbReference>
<gene>
    <name evidence="12" type="ORF">ENKNEFLB_00957</name>
</gene>
<keyword evidence="4" id="KW-0808">Transferase</keyword>